<evidence type="ECO:0000313" key="2">
    <source>
        <dbReference type="Proteomes" id="UP001054945"/>
    </source>
</evidence>
<comment type="caution">
    <text evidence="1">The sequence shown here is derived from an EMBL/GenBank/DDBJ whole genome shotgun (WGS) entry which is preliminary data.</text>
</comment>
<dbReference type="EMBL" id="BPLR01000449">
    <property type="protein sequence ID" value="GIY94897.1"/>
    <property type="molecule type" value="Genomic_DNA"/>
</dbReference>
<proteinExistence type="predicted"/>
<protein>
    <submittedName>
        <fullName evidence="1">Uncharacterized protein</fullName>
    </submittedName>
</protein>
<dbReference type="AlphaFoldDB" id="A0AAV4XIC5"/>
<organism evidence="1 2">
    <name type="scientific">Caerostris extrusa</name>
    <name type="common">Bark spider</name>
    <name type="synonym">Caerostris bankana</name>
    <dbReference type="NCBI Taxonomy" id="172846"/>
    <lineage>
        <taxon>Eukaryota</taxon>
        <taxon>Metazoa</taxon>
        <taxon>Ecdysozoa</taxon>
        <taxon>Arthropoda</taxon>
        <taxon>Chelicerata</taxon>
        <taxon>Arachnida</taxon>
        <taxon>Araneae</taxon>
        <taxon>Araneomorphae</taxon>
        <taxon>Entelegynae</taxon>
        <taxon>Araneoidea</taxon>
        <taxon>Araneidae</taxon>
        <taxon>Caerostris</taxon>
    </lineage>
</organism>
<name>A0AAV4XIC5_CAEEX</name>
<accession>A0AAV4XIC5</accession>
<keyword evidence="2" id="KW-1185">Reference proteome</keyword>
<dbReference type="Proteomes" id="UP001054945">
    <property type="component" value="Unassembled WGS sequence"/>
</dbReference>
<sequence length="192" mass="21865">MLRNYSNPHLYLNIVPIARGLNHCHFPHKLPLADLTSRNPSLAPPFVHGELSRPVDRSNDTVSRQILSTAARQAHVFIIELQSQSFPDRISHRRTLISIIKGCYRSWPVFVMLGRFINLQEWGSRQKSKQATPEHPTARTLGIRETDCSISKLKRELIVKSDEPHPSHATTLINGRIRHVPSECCQNLVPAY</sequence>
<evidence type="ECO:0000313" key="1">
    <source>
        <dbReference type="EMBL" id="GIY94897.1"/>
    </source>
</evidence>
<reference evidence="1 2" key="1">
    <citation type="submission" date="2021-06" db="EMBL/GenBank/DDBJ databases">
        <title>Caerostris extrusa draft genome.</title>
        <authorList>
            <person name="Kono N."/>
            <person name="Arakawa K."/>
        </authorList>
    </citation>
    <scope>NUCLEOTIDE SEQUENCE [LARGE SCALE GENOMIC DNA]</scope>
</reference>
<gene>
    <name evidence="1" type="ORF">CEXT_576921</name>
</gene>